<comment type="caution">
    <text evidence="1">The sequence shown here is derived from an EMBL/GenBank/DDBJ whole genome shotgun (WGS) entry which is preliminary data.</text>
</comment>
<dbReference type="RefSeq" id="XP_067823841.1">
    <property type="nucleotide sequence ID" value="XM_067962691.1"/>
</dbReference>
<protein>
    <submittedName>
        <fullName evidence="1">Uncharacterized protein</fullName>
    </submittedName>
</protein>
<evidence type="ECO:0000313" key="2">
    <source>
        <dbReference type="Proteomes" id="UP000294530"/>
    </source>
</evidence>
<dbReference type="AlphaFoldDB" id="A0A976IM88"/>
<name>A0A976IM88_BRELC</name>
<evidence type="ECO:0000313" key="1">
    <source>
        <dbReference type="EMBL" id="TDH74343.1"/>
    </source>
</evidence>
<accession>A0A976IM88</accession>
<dbReference type="GeneID" id="94348362"/>
<sequence>MKVEFFRDECILSKGDHVDTTGFRRGMLMILNVEATPNATQLWARLSCGIVDSGKHLSRK</sequence>
<dbReference type="KEGG" id="blac:94348362"/>
<keyword evidence="2" id="KW-1185">Reference proteome</keyword>
<proteinExistence type="predicted"/>
<dbReference type="Proteomes" id="UP000294530">
    <property type="component" value="Unassembled WGS sequence"/>
</dbReference>
<gene>
    <name evidence="1" type="ORF">CCR75_004605</name>
</gene>
<dbReference type="EMBL" id="SHOA02000011">
    <property type="protein sequence ID" value="TDH74343.1"/>
    <property type="molecule type" value="Genomic_DNA"/>
</dbReference>
<reference evidence="1 2" key="1">
    <citation type="journal article" date="2021" name="Genome Biol.">
        <title>AFLAP: assembly-free linkage analysis pipeline using k-mers from genome sequencing data.</title>
        <authorList>
            <person name="Fletcher K."/>
            <person name="Zhang L."/>
            <person name="Gil J."/>
            <person name="Han R."/>
            <person name="Cavanaugh K."/>
            <person name="Michelmore R."/>
        </authorList>
    </citation>
    <scope>NUCLEOTIDE SEQUENCE [LARGE SCALE GENOMIC DNA]</scope>
    <source>
        <strain evidence="1 2">SF5</strain>
    </source>
</reference>
<organism evidence="1 2">
    <name type="scientific">Bremia lactucae</name>
    <name type="common">Lettuce downy mildew</name>
    <dbReference type="NCBI Taxonomy" id="4779"/>
    <lineage>
        <taxon>Eukaryota</taxon>
        <taxon>Sar</taxon>
        <taxon>Stramenopiles</taxon>
        <taxon>Oomycota</taxon>
        <taxon>Peronosporomycetes</taxon>
        <taxon>Peronosporales</taxon>
        <taxon>Peronosporaceae</taxon>
        <taxon>Bremia</taxon>
    </lineage>
</organism>